<evidence type="ECO:0000256" key="3">
    <source>
        <dbReference type="ARBA" id="ARBA00022692"/>
    </source>
</evidence>
<feature type="transmembrane region" description="Helical" evidence="10">
    <location>
        <begin position="51"/>
        <end position="74"/>
    </location>
</feature>
<evidence type="ECO:0000256" key="9">
    <source>
        <dbReference type="RuleBase" id="RU000688"/>
    </source>
</evidence>
<dbReference type="AlphaFoldDB" id="A0A9F5IRA9"/>
<organism evidence="12 14">
    <name type="scientific">Python bivittatus</name>
    <name type="common">Burmese python</name>
    <name type="synonym">Python molurus bivittatus</name>
    <dbReference type="NCBI Taxonomy" id="176946"/>
    <lineage>
        <taxon>Eukaryota</taxon>
        <taxon>Metazoa</taxon>
        <taxon>Chordata</taxon>
        <taxon>Craniata</taxon>
        <taxon>Vertebrata</taxon>
        <taxon>Euteleostomi</taxon>
        <taxon>Lepidosauria</taxon>
        <taxon>Squamata</taxon>
        <taxon>Bifurcata</taxon>
        <taxon>Unidentata</taxon>
        <taxon>Episquamata</taxon>
        <taxon>Toxicofera</taxon>
        <taxon>Serpentes</taxon>
        <taxon>Henophidia</taxon>
        <taxon>Pythonidae</taxon>
        <taxon>Python</taxon>
    </lineage>
</organism>
<dbReference type="RefSeq" id="XP_015743502.1">
    <property type="nucleotide sequence ID" value="XM_015888016.2"/>
</dbReference>
<dbReference type="CTD" id="5032"/>
<name>A0A9F5IRA9_PYTBI</name>
<feature type="transmembrane region" description="Helical" evidence="10">
    <location>
        <begin position="217"/>
        <end position="235"/>
    </location>
</feature>
<dbReference type="SUPFAM" id="SSF81321">
    <property type="entry name" value="Family A G protein-coupled receptor-like"/>
    <property type="match status" value="1"/>
</dbReference>
<dbReference type="GO" id="GO:0030594">
    <property type="term" value="F:neurotransmitter receptor activity"/>
    <property type="evidence" value="ECO:0007669"/>
    <property type="project" value="TreeGrafter"/>
</dbReference>
<dbReference type="PANTHER" id="PTHR24231:SF46">
    <property type="entry name" value="P2Y PURINOCEPTOR 11"/>
    <property type="match status" value="1"/>
</dbReference>
<dbReference type="OMA" id="MYQVSKG"/>
<keyword evidence="8 9" id="KW-0807">Transducer</keyword>
<reference evidence="13 14" key="1">
    <citation type="submission" date="2025-04" db="UniProtKB">
        <authorList>
            <consortium name="RefSeq"/>
        </authorList>
    </citation>
    <scope>IDENTIFICATION</scope>
    <source>
        <tissue evidence="13 14">Liver</tissue>
    </source>
</reference>
<evidence type="ECO:0000259" key="11">
    <source>
        <dbReference type="PROSITE" id="PS50262"/>
    </source>
</evidence>
<protein>
    <submittedName>
        <fullName evidence="13 14">P2Y purinoceptor 11</fullName>
    </submittedName>
</protein>
<dbReference type="GeneID" id="107326119"/>
<feature type="transmembrane region" description="Helical" evidence="10">
    <location>
        <begin position="132"/>
        <end position="149"/>
    </location>
</feature>
<feature type="transmembrane region" description="Helical" evidence="10">
    <location>
        <begin position="180"/>
        <end position="205"/>
    </location>
</feature>
<evidence type="ECO:0000256" key="2">
    <source>
        <dbReference type="ARBA" id="ARBA00022475"/>
    </source>
</evidence>
<keyword evidence="12" id="KW-1185">Reference proteome</keyword>
<comment type="similarity">
    <text evidence="9">Belongs to the G-protein coupled receptor 1 family.</text>
</comment>
<feature type="transmembrane region" description="Helical" evidence="10">
    <location>
        <begin position="255"/>
        <end position="279"/>
    </location>
</feature>
<evidence type="ECO:0000256" key="7">
    <source>
        <dbReference type="ARBA" id="ARBA00023170"/>
    </source>
</evidence>
<dbReference type="PRINTS" id="PR00237">
    <property type="entry name" value="GPCRRHODOPSN"/>
</dbReference>
<keyword evidence="7 9" id="KW-0675">Receptor</keyword>
<keyword evidence="2" id="KW-1003">Cell membrane</keyword>
<feature type="domain" description="G-protein coupled receptors family 1 profile" evidence="11">
    <location>
        <begin position="30"/>
        <end position="279"/>
    </location>
</feature>
<dbReference type="PROSITE" id="PS00237">
    <property type="entry name" value="G_PROTEIN_RECEP_F1_1"/>
    <property type="match status" value="1"/>
</dbReference>
<proteinExistence type="inferred from homology"/>
<accession>A0A9F5IRA9</accession>
<dbReference type="Pfam" id="PF00001">
    <property type="entry name" value="7tm_1"/>
    <property type="match status" value="1"/>
</dbReference>
<evidence type="ECO:0000313" key="14">
    <source>
        <dbReference type="RefSeq" id="XP_025022226.1"/>
    </source>
</evidence>
<dbReference type="Gene3D" id="1.20.1070.10">
    <property type="entry name" value="Rhodopsin 7-helix transmembrane proteins"/>
    <property type="match status" value="1"/>
</dbReference>
<feature type="transmembrane region" description="Helical" evidence="10">
    <location>
        <begin position="16"/>
        <end position="39"/>
    </location>
</feature>
<gene>
    <name evidence="13 14" type="primary">P2RY11</name>
</gene>
<dbReference type="RefSeq" id="XP_025022226.1">
    <property type="nucleotide sequence ID" value="XM_025166458.1"/>
</dbReference>
<dbReference type="GO" id="GO:0045031">
    <property type="term" value="F:G protein-coupled ATP receptor activity"/>
    <property type="evidence" value="ECO:0007669"/>
    <property type="project" value="TreeGrafter"/>
</dbReference>
<dbReference type="GO" id="GO:0005886">
    <property type="term" value="C:plasma membrane"/>
    <property type="evidence" value="ECO:0007669"/>
    <property type="project" value="UniProtKB-SubCell"/>
</dbReference>
<evidence type="ECO:0000256" key="1">
    <source>
        <dbReference type="ARBA" id="ARBA00004651"/>
    </source>
</evidence>
<comment type="subcellular location">
    <subcellularLocation>
        <location evidence="1">Cell membrane</location>
        <topology evidence="1">Multi-pass membrane protein</topology>
    </subcellularLocation>
</comment>
<keyword evidence="3 9" id="KW-0812">Transmembrane</keyword>
<feature type="transmembrane region" description="Helical" evidence="10">
    <location>
        <begin position="94"/>
        <end position="120"/>
    </location>
</feature>
<sequence length="323" mass="37649">MDNDCRNELDHFQEKLWIIIVLQFFFAVVGNGFAIYHFVMWERSWHSGIVYSFNLALCDLFYAISLLPLAAYYFPPKDWKYGSFLCKLERFVFFFNLYGSTFFIACISLNRYIAIVHPFFAHDRLEPFHAKLVSGAVWLLAMAVSAPVLRFSTLQGKDNVTHCLGSATKAELLTYWPYSLFLLTFGCGLPFLLTLFSCVAIVYAVRRSHGTTREEKCKVKVLISTVVLLYALFYLPFHALRNTHLNIRIQDNCNLLLYIVYQITKILVNFHVCIHPFIYTALAKNMPKYCCRILRQQKELRAEEKNVELRLYHQPPPYGNPDQ</sequence>
<evidence type="ECO:0000313" key="12">
    <source>
        <dbReference type="Proteomes" id="UP000695026"/>
    </source>
</evidence>
<evidence type="ECO:0000256" key="6">
    <source>
        <dbReference type="ARBA" id="ARBA00023136"/>
    </source>
</evidence>
<dbReference type="PANTHER" id="PTHR24231">
    <property type="entry name" value="PURINOCEPTOR-RELATED G-PROTEIN COUPLED RECEPTOR"/>
    <property type="match status" value="1"/>
</dbReference>
<dbReference type="GO" id="GO:0019722">
    <property type="term" value="P:calcium-mediated signaling"/>
    <property type="evidence" value="ECO:0007669"/>
    <property type="project" value="TreeGrafter"/>
</dbReference>
<keyword evidence="6 10" id="KW-0472">Membrane</keyword>
<dbReference type="InterPro" id="IPR017452">
    <property type="entry name" value="GPCR_Rhodpsn_7TM"/>
</dbReference>
<keyword evidence="4 10" id="KW-1133">Transmembrane helix</keyword>
<evidence type="ECO:0000313" key="13">
    <source>
        <dbReference type="RefSeq" id="XP_015743502.1"/>
    </source>
</evidence>
<evidence type="ECO:0000256" key="8">
    <source>
        <dbReference type="ARBA" id="ARBA00023224"/>
    </source>
</evidence>
<dbReference type="Proteomes" id="UP000695026">
    <property type="component" value="Unplaced"/>
</dbReference>
<dbReference type="PRINTS" id="PR01157">
    <property type="entry name" value="P2YPURNOCPTR"/>
</dbReference>
<dbReference type="KEGG" id="pbi:107326119"/>
<evidence type="ECO:0000256" key="5">
    <source>
        <dbReference type="ARBA" id="ARBA00023040"/>
    </source>
</evidence>
<keyword evidence="5 9" id="KW-0297">G-protein coupled receptor</keyword>
<dbReference type="InterPro" id="IPR000276">
    <property type="entry name" value="GPCR_Rhodpsn"/>
</dbReference>
<evidence type="ECO:0000256" key="4">
    <source>
        <dbReference type="ARBA" id="ARBA00022989"/>
    </source>
</evidence>
<evidence type="ECO:0000256" key="10">
    <source>
        <dbReference type="SAM" id="Phobius"/>
    </source>
</evidence>
<dbReference type="OrthoDB" id="10261452at2759"/>
<dbReference type="PROSITE" id="PS50262">
    <property type="entry name" value="G_PROTEIN_RECEP_F1_2"/>
    <property type="match status" value="1"/>
</dbReference>